<protein>
    <submittedName>
        <fullName evidence="2">Domain of uncharacterized function (DUF368)</fullName>
    </submittedName>
</protein>
<feature type="transmembrane region" description="Helical" evidence="1">
    <location>
        <begin position="139"/>
        <end position="171"/>
    </location>
</feature>
<dbReference type="EMBL" id="LR215050">
    <property type="protein sequence ID" value="VEU82622.1"/>
    <property type="molecule type" value="Genomic_DNA"/>
</dbReference>
<dbReference type="PANTHER" id="PTHR37308">
    <property type="entry name" value="INTEGRAL MEMBRANE PROTEIN"/>
    <property type="match status" value="1"/>
</dbReference>
<feature type="transmembrane region" description="Helical" evidence="1">
    <location>
        <begin position="82"/>
        <end position="101"/>
    </location>
</feature>
<feature type="transmembrane region" description="Helical" evidence="1">
    <location>
        <begin position="53"/>
        <end position="75"/>
    </location>
</feature>
<dbReference type="Proteomes" id="UP000290909">
    <property type="component" value="Chromosome"/>
</dbReference>
<evidence type="ECO:0000256" key="1">
    <source>
        <dbReference type="SAM" id="Phobius"/>
    </source>
</evidence>
<feature type="transmembrane region" description="Helical" evidence="1">
    <location>
        <begin position="191"/>
        <end position="216"/>
    </location>
</feature>
<feature type="transmembrane region" description="Helical" evidence="1">
    <location>
        <begin position="265"/>
        <end position="287"/>
    </location>
</feature>
<accession>A0A449BJJ2</accession>
<feature type="transmembrane region" description="Helical" evidence="1">
    <location>
        <begin position="12"/>
        <end position="33"/>
    </location>
</feature>
<dbReference type="STRING" id="1408416.GCA_000702765_00845"/>
<organism evidence="2 3">
    <name type="scientific">Acholeplasma hippikon</name>
    <dbReference type="NCBI Taxonomy" id="264636"/>
    <lineage>
        <taxon>Bacteria</taxon>
        <taxon>Bacillati</taxon>
        <taxon>Mycoplasmatota</taxon>
        <taxon>Mollicutes</taxon>
        <taxon>Acholeplasmatales</taxon>
        <taxon>Acholeplasmataceae</taxon>
        <taxon>Acholeplasma</taxon>
    </lineage>
</organism>
<keyword evidence="3" id="KW-1185">Reference proteome</keyword>
<dbReference type="RefSeq" id="WP_035369239.1">
    <property type="nucleotide sequence ID" value="NZ_LR215050.1"/>
</dbReference>
<gene>
    <name evidence="2" type="ORF">NCTC10172_00641</name>
</gene>
<feature type="transmembrane region" description="Helical" evidence="1">
    <location>
        <begin position="228"/>
        <end position="245"/>
    </location>
</feature>
<dbReference type="InterPro" id="IPR007163">
    <property type="entry name" value="VCA0040-like"/>
</dbReference>
<keyword evidence="1" id="KW-0472">Membrane</keyword>
<dbReference type="PANTHER" id="PTHR37308:SF1">
    <property type="entry name" value="POLYPRENYL-PHOSPHATE TRANSPORTER"/>
    <property type="match status" value="1"/>
</dbReference>
<sequence length="296" mass="32772">MIKKILQGTLVGIGAILPGVSGGMIAAAFNIYSELINALDNVTKKPIQAIKSIWEYIVGIGLGLILGFILVLLVFNYVPIPSTLLFIGLIIGGVPEIYLLAKEKQFKASDFIVVGITFIALTVFAFISPSTANVSNTNLFMWFIVGFLLAISLIIPGLSGTMILMMIGYYIPMTELPKDALTSFFNFDFEMFMPLFWNGLFVGLGVIATFLLAGKGLNFILKKIPRKFYQFVLGIMLASPINIIMSLRGEMLSEPGIDIFNLNAFWYMWLIGIILLPVGIYIARLFVKDEHETEEN</sequence>
<evidence type="ECO:0000313" key="3">
    <source>
        <dbReference type="Proteomes" id="UP000290909"/>
    </source>
</evidence>
<dbReference type="AlphaFoldDB" id="A0A449BJJ2"/>
<keyword evidence="1" id="KW-1133">Transmembrane helix</keyword>
<dbReference type="KEGG" id="ahk:NCTC10172_00641"/>
<proteinExistence type="predicted"/>
<reference evidence="2 3" key="1">
    <citation type="submission" date="2019-01" db="EMBL/GenBank/DDBJ databases">
        <authorList>
            <consortium name="Pathogen Informatics"/>
        </authorList>
    </citation>
    <scope>NUCLEOTIDE SEQUENCE [LARGE SCALE GENOMIC DNA]</scope>
    <source>
        <strain evidence="2 3">NCTC10172</strain>
    </source>
</reference>
<name>A0A449BJJ2_9MOLU</name>
<evidence type="ECO:0000313" key="2">
    <source>
        <dbReference type="EMBL" id="VEU82622.1"/>
    </source>
</evidence>
<feature type="transmembrane region" description="Helical" evidence="1">
    <location>
        <begin position="107"/>
        <end position="127"/>
    </location>
</feature>
<dbReference type="Pfam" id="PF04018">
    <property type="entry name" value="VCA0040-like"/>
    <property type="match status" value="1"/>
</dbReference>
<keyword evidence="1" id="KW-0812">Transmembrane</keyword>